<feature type="signal peptide" evidence="3">
    <location>
        <begin position="1"/>
        <end position="29"/>
    </location>
</feature>
<evidence type="ECO:0000313" key="5">
    <source>
        <dbReference type="Proteomes" id="UP000235943"/>
    </source>
</evidence>
<protein>
    <recommendedName>
        <fullName evidence="6">TrbL/VirB6 plasmid conjugal transfer protein</fullName>
    </recommendedName>
</protein>
<dbReference type="Proteomes" id="UP000235943">
    <property type="component" value="Unassembled WGS sequence"/>
</dbReference>
<gene>
    <name evidence="4" type="ORF">C1J00_21405</name>
</gene>
<evidence type="ECO:0000313" key="4">
    <source>
        <dbReference type="EMBL" id="PNG20229.1"/>
    </source>
</evidence>
<dbReference type="RefSeq" id="WP_102910687.1">
    <property type="nucleotide sequence ID" value="NZ_POUC01000157.1"/>
</dbReference>
<feature type="transmembrane region" description="Helical" evidence="2">
    <location>
        <begin position="141"/>
        <end position="159"/>
    </location>
</feature>
<feature type="transmembrane region" description="Helical" evidence="2">
    <location>
        <begin position="180"/>
        <end position="200"/>
    </location>
</feature>
<evidence type="ECO:0008006" key="6">
    <source>
        <dbReference type="Google" id="ProtNLM"/>
    </source>
</evidence>
<organism evidence="4 5">
    <name type="scientific">Streptomyces cahuitamycinicus</name>
    <dbReference type="NCBI Taxonomy" id="2070367"/>
    <lineage>
        <taxon>Bacteria</taxon>
        <taxon>Bacillati</taxon>
        <taxon>Actinomycetota</taxon>
        <taxon>Actinomycetes</taxon>
        <taxon>Kitasatosporales</taxon>
        <taxon>Streptomycetaceae</taxon>
        <taxon>Streptomyces</taxon>
    </lineage>
</organism>
<feature type="transmembrane region" description="Helical" evidence="2">
    <location>
        <begin position="321"/>
        <end position="339"/>
    </location>
</feature>
<feature type="region of interest" description="Disordered" evidence="1">
    <location>
        <begin position="376"/>
        <end position="395"/>
    </location>
</feature>
<evidence type="ECO:0000256" key="3">
    <source>
        <dbReference type="SAM" id="SignalP"/>
    </source>
</evidence>
<feature type="transmembrane region" description="Helical" evidence="2">
    <location>
        <begin position="345"/>
        <end position="369"/>
    </location>
</feature>
<evidence type="ECO:0000256" key="1">
    <source>
        <dbReference type="SAM" id="MobiDB-lite"/>
    </source>
</evidence>
<dbReference type="OrthoDB" id="4091895at2"/>
<dbReference type="EMBL" id="POUC01000157">
    <property type="protein sequence ID" value="PNG20229.1"/>
    <property type="molecule type" value="Genomic_DNA"/>
</dbReference>
<reference evidence="4 5" key="1">
    <citation type="submission" date="2018-01" db="EMBL/GenBank/DDBJ databases">
        <title>Draft genome sequence of Streptomyces sp. 13K301.</title>
        <authorList>
            <person name="Sahin N."/>
            <person name="Saygin H."/>
            <person name="Ay H."/>
        </authorList>
    </citation>
    <scope>NUCLEOTIDE SEQUENCE [LARGE SCALE GENOMIC DNA]</scope>
    <source>
        <strain evidence="4 5">13K301</strain>
    </source>
</reference>
<feature type="transmembrane region" description="Helical" evidence="2">
    <location>
        <begin position="259"/>
        <end position="277"/>
    </location>
</feature>
<feature type="compositionally biased region" description="Gly residues" evidence="1">
    <location>
        <begin position="412"/>
        <end position="423"/>
    </location>
</feature>
<keyword evidence="2" id="KW-0812">Transmembrane</keyword>
<comment type="caution">
    <text evidence="4">The sequence shown here is derived from an EMBL/GenBank/DDBJ whole genome shotgun (WGS) entry which is preliminary data.</text>
</comment>
<dbReference type="AlphaFoldDB" id="A0A2N8TMM6"/>
<feature type="region of interest" description="Disordered" evidence="1">
    <location>
        <begin position="401"/>
        <end position="447"/>
    </location>
</feature>
<keyword evidence="3" id="KW-0732">Signal</keyword>
<keyword evidence="2" id="KW-1133">Transmembrane helix</keyword>
<keyword evidence="2" id="KW-0472">Membrane</keyword>
<feature type="transmembrane region" description="Helical" evidence="2">
    <location>
        <begin position="220"/>
        <end position="247"/>
    </location>
</feature>
<sequence>MIVRRLAAVLLALVAVLGMSVSAPQPARADDGPISGGIEIICRGVSGPILGTILPGGGTAPGRPGSLTGSDACDAIGKVGAKKVREAWDNVWESVLGDVIRSAMDVTKWVIKKTLTFALLGPSVDLEGTGLWGGKATLAGMLTWLGLVIAVAGVIWNLGKMALTGQGKHAGRAMTGWIENFFLSFLGVSLFALLLVLGDALSTGLVNATFSDDGDAYERIVAVMLPAGIYNPITTLCVVAVLLLIGFIQMVMIFLRQSAIPIICLLLPVAGGGRAGGEATRKWAPTLITTGMVIVAYKPIVAVIICTGFAEFGHSKTLVEWLRGCATLVLAVVAPGPLTKIFAPFGAAAGAGMSAGGASGALSAAGSYLGGKMGSKDKDGGGSDSGGGAAPADPVSHSKFVEQSMGSQSQSQGGGGQDGGAGGDAQAQAARNEAGARVPGQAGADGAAGADAAAAGASSSAGTGTAAAGAGAGVAGAAGTAAAGAGAVGVGIQVLDGVNDAIQGASGQMGGGEQQ</sequence>
<accession>A0A2N8TMM6</accession>
<feature type="compositionally biased region" description="Low complexity" evidence="1">
    <location>
        <begin position="424"/>
        <end position="447"/>
    </location>
</feature>
<evidence type="ECO:0000256" key="2">
    <source>
        <dbReference type="SAM" id="Phobius"/>
    </source>
</evidence>
<keyword evidence="5" id="KW-1185">Reference proteome</keyword>
<proteinExistence type="predicted"/>
<feature type="transmembrane region" description="Helical" evidence="2">
    <location>
        <begin position="283"/>
        <end position="309"/>
    </location>
</feature>
<feature type="chain" id="PRO_5014601680" description="TrbL/VirB6 plasmid conjugal transfer protein" evidence="3">
    <location>
        <begin position="30"/>
        <end position="515"/>
    </location>
</feature>
<name>A0A2N8TMM6_9ACTN</name>